<accession>A0A964XQ50</accession>
<proteinExistence type="predicted"/>
<dbReference type="SMART" id="SM00327">
    <property type="entry name" value="VWA"/>
    <property type="match status" value="1"/>
</dbReference>
<dbReference type="Pfam" id="PF11775">
    <property type="entry name" value="CobT_C"/>
    <property type="match status" value="1"/>
</dbReference>
<dbReference type="EMBL" id="RGET01000015">
    <property type="protein sequence ID" value="NBN87813.1"/>
    <property type="molecule type" value="Genomic_DNA"/>
</dbReference>
<name>A0A964XQ50_9PROT</name>
<sequence>MENEKQAENFKIAISSTIKALAKKQDLNILFSDATTKESNIINLPKINFNSIDEYQNIRALADSEALKIKYSNSELLKKFEPRGMIAKNIYKSAEKIRYEKLGSENFAGINLNFKNYYQKKFNEQSEETYNSIEKAFDIILANHLLNLDLNIEERKSLKNWNKIIDDQIKDKLDLLKKNISDQEKFSNILNSIIQSLKLEEKLTPNNTDNDNEQKNENKLKDQNDNEINQDKNSNKQDFNIESVIPDVEIDANQSEQESLIEDENSSNDEIKSSNIKKNSSEVKYKIFTNKFDKIINAEEMIDPGEMIKFRENLDNQLKSFHNFISRLANKLQRKLLAFQNRSWEFDLEEGMLDTAKLTRVIIDPHNSLSYKKEKNTNFKDTVVTLLIDNSGSMRGRPISIAAICADILSRTLERCSVKVEVLGFTTLNWKGGKSRELWLKNKINNPGRLNDLSHIIYKSADTPWRRGKNNLGLMLKEGILKENIDGEAILWAYQRLKNRSEERKILMVISDGAPVDDSTLSVNPGNYLEKHLKNTVKWIENKKDVEINAIGIGHDVTNYYSKALKIADVQELGDALIDQLADLFIEEPKRKKTIN</sequence>
<dbReference type="CDD" id="cd01454">
    <property type="entry name" value="vWA_norD_type"/>
    <property type="match status" value="1"/>
</dbReference>
<comment type="caution">
    <text evidence="3">The sequence shown here is derived from an EMBL/GenBank/DDBJ whole genome shotgun (WGS) entry which is preliminary data.</text>
</comment>
<feature type="region of interest" description="Disordered" evidence="1">
    <location>
        <begin position="204"/>
        <end position="239"/>
    </location>
</feature>
<dbReference type="GO" id="GO:0009236">
    <property type="term" value="P:cobalamin biosynthetic process"/>
    <property type="evidence" value="ECO:0007669"/>
    <property type="project" value="InterPro"/>
</dbReference>
<organism evidence="3 4">
    <name type="scientific">Candidatus Fonsibacter lacus</name>
    <dbReference type="NCBI Taxonomy" id="2576439"/>
    <lineage>
        <taxon>Bacteria</taxon>
        <taxon>Pseudomonadati</taxon>
        <taxon>Pseudomonadota</taxon>
        <taxon>Alphaproteobacteria</taxon>
        <taxon>Candidatus Pelagibacterales</taxon>
        <taxon>Candidatus Pelagibacterales incertae sedis</taxon>
        <taxon>Candidatus Fonsibacter</taxon>
    </lineage>
</organism>
<gene>
    <name evidence="3" type="ORF">EBV32_01815</name>
</gene>
<evidence type="ECO:0000313" key="3">
    <source>
        <dbReference type="EMBL" id="NBN87813.1"/>
    </source>
</evidence>
<feature type="domain" description="VWFA" evidence="2">
    <location>
        <begin position="383"/>
        <end position="568"/>
    </location>
</feature>
<dbReference type="AlphaFoldDB" id="A0A964XQ50"/>
<evidence type="ECO:0000259" key="2">
    <source>
        <dbReference type="PROSITE" id="PS50234"/>
    </source>
</evidence>
<dbReference type="InterPro" id="IPR051928">
    <property type="entry name" value="NorD/CobT"/>
</dbReference>
<dbReference type="InterPro" id="IPR036465">
    <property type="entry name" value="vWFA_dom_sf"/>
</dbReference>
<dbReference type="InterPro" id="IPR002035">
    <property type="entry name" value="VWF_A"/>
</dbReference>
<dbReference type="PIRSF" id="PIRSF031715">
    <property type="entry name" value="Cob_chel_CobT"/>
    <property type="match status" value="1"/>
</dbReference>
<evidence type="ECO:0000256" key="1">
    <source>
        <dbReference type="SAM" id="MobiDB-lite"/>
    </source>
</evidence>
<feature type="compositionally biased region" description="Basic and acidic residues" evidence="1">
    <location>
        <begin position="212"/>
        <end position="235"/>
    </location>
</feature>
<feature type="region of interest" description="Disordered" evidence="1">
    <location>
        <begin position="254"/>
        <end position="274"/>
    </location>
</feature>
<dbReference type="Proteomes" id="UP000713222">
    <property type="component" value="Unassembled WGS sequence"/>
</dbReference>
<dbReference type="InterPro" id="IPR006538">
    <property type="entry name" value="CobT"/>
</dbReference>
<dbReference type="PANTHER" id="PTHR41248">
    <property type="entry name" value="NORD PROTEIN"/>
    <property type="match status" value="1"/>
</dbReference>
<dbReference type="PROSITE" id="PS50234">
    <property type="entry name" value="VWFA"/>
    <property type="match status" value="1"/>
</dbReference>
<protein>
    <submittedName>
        <fullName evidence="3">Cobalamin biosynthesis protein CobT</fullName>
    </submittedName>
</protein>
<evidence type="ECO:0000313" key="4">
    <source>
        <dbReference type="Proteomes" id="UP000713222"/>
    </source>
</evidence>
<dbReference type="PANTHER" id="PTHR41248:SF1">
    <property type="entry name" value="NORD PROTEIN"/>
    <property type="match status" value="1"/>
</dbReference>
<dbReference type="SUPFAM" id="SSF53300">
    <property type="entry name" value="vWA-like"/>
    <property type="match status" value="1"/>
</dbReference>
<reference evidence="3" key="1">
    <citation type="submission" date="2018-10" db="EMBL/GenBank/DDBJ databases">
        <title>Iterative Subtractive Binning of Freshwater Chronoseries Metagenomes Recovers Nearly Complete Genomes from over Four Hundred Novel Species.</title>
        <authorList>
            <person name="Rodriguez-R L.M."/>
            <person name="Tsementzi D."/>
            <person name="Luo C."/>
            <person name="Konstantinidis K.T."/>
        </authorList>
    </citation>
    <scope>NUCLEOTIDE SEQUENCE</scope>
    <source>
        <strain evidence="3">WB7_6_001</strain>
    </source>
</reference>
<dbReference type="Pfam" id="PF06213">
    <property type="entry name" value="CobT"/>
    <property type="match status" value="1"/>
</dbReference>
<dbReference type="Gene3D" id="3.40.50.410">
    <property type="entry name" value="von Willebrand factor, type A domain"/>
    <property type="match status" value="1"/>
</dbReference>
<dbReference type="InterPro" id="IPR025861">
    <property type="entry name" value="CobT_VWA_dom"/>
</dbReference>